<organism evidence="2 3">
    <name type="scientific">Nocardia africana</name>
    <dbReference type="NCBI Taxonomy" id="134964"/>
    <lineage>
        <taxon>Bacteria</taxon>
        <taxon>Bacillati</taxon>
        <taxon>Actinomycetota</taxon>
        <taxon>Actinomycetes</taxon>
        <taxon>Mycobacteriales</taxon>
        <taxon>Nocardiaceae</taxon>
        <taxon>Nocardia</taxon>
    </lineage>
</organism>
<keyword evidence="1" id="KW-0732">Signal</keyword>
<dbReference type="AlphaFoldDB" id="A0A378X0L1"/>
<evidence type="ECO:0000313" key="3">
    <source>
        <dbReference type="Proteomes" id="UP000255082"/>
    </source>
</evidence>
<dbReference type="EMBL" id="UGRU01000001">
    <property type="protein sequence ID" value="SUA46998.1"/>
    <property type="molecule type" value="Genomic_DNA"/>
</dbReference>
<evidence type="ECO:0000256" key="1">
    <source>
        <dbReference type="SAM" id="SignalP"/>
    </source>
</evidence>
<dbReference type="PROSITE" id="PS51257">
    <property type="entry name" value="PROKAR_LIPOPROTEIN"/>
    <property type="match status" value="1"/>
</dbReference>
<proteinExistence type="predicted"/>
<protein>
    <submittedName>
        <fullName evidence="2">Uncharacterized protein</fullName>
    </submittedName>
</protein>
<feature type="chain" id="PRO_5017061964" evidence="1">
    <location>
        <begin position="33"/>
        <end position="90"/>
    </location>
</feature>
<sequence length="90" mass="9410">MSRRSSSRSWFSVRRGRIAVALTALVAVGLTAACSGGSSDTAGGNANSGGGQLTLFAYSVAKPGYDKVITEFNKTEAARRADSAVLRRLR</sequence>
<feature type="signal peptide" evidence="1">
    <location>
        <begin position="1"/>
        <end position="32"/>
    </location>
</feature>
<name>A0A378X0L1_9NOCA</name>
<evidence type="ECO:0000313" key="2">
    <source>
        <dbReference type="EMBL" id="SUA46998.1"/>
    </source>
</evidence>
<dbReference type="Proteomes" id="UP000255082">
    <property type="component" value="Unassembled WGS sequence"/>
</dbReference>
<reference evidence="2 3" key="1">
    <citation type="submission" date="2018-06" db="EMBL/GenBank/DDBJ databases">
        <authorList>
            <consortium name="Pathogen Informatics"/>
            <person name="Doyle S."/>
        </authorList>
    </citation>
    <scope>NUCLEOTIDE SEQUENCE [LARGE SCALE GENOMIC DNA]</scope>
    <source>
        <strain evidence="2 3">NCTC13184</strain>
    </source>
</reference>
<accession>A0A378X0L1</accession>
<gene>
    <name evidence="2" type="ORF">NCTC13184_05532</name>
</gene>